<gene>
    <name evidence="1" type="ORF">GCM10009691_29070</name>
</gene>
<evidence type="ECO:0000313" key="2">
    <source>
        <dbReference type="Proteomes" id="UP001501791"/>
    </source>
</evidence>
<protein>
    <submittedName>
        <fullName evidence="1">Uncharacterized protein</fullName>
    </submittedName>
</protein>
<reference evidence="1 2" key="1">
    <citation type="journal article" date="2019" name="Int. J. Syst. Evol. Microbiol.">
        <title>The Global Catalogue of Microorganisms (GCM) 10K type strain sequencing project: providing services to taxonomists for standard genome sequencing and annotation.</title>
        <authorList>
            <consortium name="The Broad Institute Genomics Platform"/>
            <consortium name="The Broad Institute Genome Sequencing Center for Infectious Disease"/>
            <person name="Wu L."/>
            <person name="Ma J."/>
        </authorList>
    </citation>
    <scope>NUCLEOTIDE SEQUENCE [LARGE SCALE GENOMIC DNA]</scope>
    <source>
        <strain evidence="1 2">JCM 13319</strain>
    </source>
</reference>
<evidence type="ECO:0000313" key="1">
    <source>
        <dbReference type="EMBL" id="GAA1552805.1"/>
    </source>
</evidence>
<keyword evidence="2" id="KW-1185">Reference proteome</keyword>
<comment type="caution">
    <text evidence="1">The sequence shown here is derived from an EMBL/GenBank/DDBJ whole genome shotgun (WGS) entry which is preliminary data.</text>
</comment>
<dbReference type="EMBL" id="BAAALY010000014">
    <property type="protein sequence ID" value="GAA1552805.1"/>
    <property type="molecule type" value="Genomic_DNA"/>
</dbReference>
<accession>A0ABN2C4V4</accession>
<dbReference type="Proteomes" id="UP001501791">
    <property type="component" value="Unassembled WGS sequence"/>
</dbReference>
<organism evidence="1 2">
    <name type="scientific">Brevibacterium picturae</name>
    <dbReference type="NCBI Taxonomy" id="260553"/>
    <lineage>
        <taxon>Bacteria</taxon>
        <taxon>Bacillati</taxon>
        <taxon>Actinomycetota</taxon>
        <taxon>Actinomycetes</taxon>
        <taxon>Micrococcales</taxon>
        <taxon>Brevibacteriaceae</taxon>
        <taxon>Brevibacterium</taxon>
    </lineage>
</organism>
<sequence>MSNPEIGPRFGAGIRIVTQLPPGHRYVRIKPMELERIILPANQAGPKFSYCFRNTDNKADLHVFRNCMQCSEREIFVFPVYVDSDMTNRPTQYTTETSIGEEGYEVARRC</sequence>
<proteinExistence type="predicted"/>
<name>A0ABN2C4V4_9MICO</name>